<keyword evidence="1" id="KW-0805">Transcription regulation</keyword>
<dbReference type="SUPFAM" id="SSF46785">
    <property type="entry name" value="Winged helix' DNA-binding domain"/>
    <property type="match status" value="1"/>
</dbReference>
<keyword evidence="6" id="KW-1185">Reference proteome</keyword>
<protein>
    <submittedName>
        <fullName evidence="5">Putative transcriptional regulator</fullName>
    </submittedName>
</protein>
<evidence type="ECO:0000313" key="5">
    <source>
        <dbReference type="EMBL" id="KMT58491.1"/>
    </source>
</evidence>
<dbReference type="InterPro" id="IPR000524">
    <property type="entry name" value="Tscrpt_reg_HTH_GntR"/>
</dbReference>
<dbReference type="PATRIC" id="fig|1430899.3.peg.2366"/>
<dbReference type="Pfam" id="PF00392">
    <property type="entry name" value="GntR"/>
    <property type="match status" value="1"/>
</dbReference>
<dbReference type="Proteomes" id="UP000052258">
    <property type="component" value="Unassembled WGS sequence"/>
</dbReference>
<dbReference type="GO" id="GO:0003677">
    <property type="term" value="F:DNA binding"/>
    <property type="evidence" value="ECO:0007669"/>
    <property type="project" value="UniProtKB-KW"/>
</dbReference>
<name>A0A0J8J2F2_9LIST</name>
<accession>A0A0J8J2F2</accession>
<organism evidence="5 6">
    <name type="scientific">Listeria fleischmannii 1991</name>
    <dbReference type="NCBI Taxonomy" id="1430899"/>
    <lineage>
        <taxon>Bacteria</taxon>
        <taxon>Bacillati</taxon>
        <taxon>Bacillota</taxon>
        <taxon>Bacilli</taxon>
        <taxon>Bacillales</taxon>
        <taxon>Listeriaceae</taxon>
        <taxon>Listeria</taxon>
    </lineage>
</organism>
<keyword evidence="2" id="KW-0238">DNA-binding</keyword>
<dbReference type="CDD" id="cd07377">
    <property type="entry name" value="WHTH_GntR"/>
    <property type="match status" value="1"/>
</dbReference>
<dbReference type="EMBL" id="AZHO01000030">
    <property type="protein sequence ID" value="KMT58491.1"/>
    <property type="molecule type" value="Genomic_DNA"/>
</dbReference>
<proteinExistence type="predicted"/>
<dbReference type="AlphaFoldDB" id="A0A0J8J2F2"/>
<dbReference type="GO" id="GO:0003700">
    <property type="term" value="F:DNA-binding transcription factor activity"/>
    <property type="evidence" value="ECO:0007669"/>
    <property type="project" value="InterPro"/>
</dbReference>
<dbReference type="InterPro" id="IPR036388">
    <property type="entry name" value="WH-like_DNA-bd_sf"/>
</dbReference>
<dbReference type="PANTHER" id="PTHR43537:SF5">
    <property type="entry name" value="UXU OPERON TRANSCRIPTIONAL REGULATOR"/>
    <property type="match status" value="1"/>
</dbReference>
<gene>
    <name evidence="5" type="ORF">X560_2317</name>
</gene>
<sequence length="216" mass="25235">MEKGHKETMETKCYKEIKRRIQSGEYEPGMRLIETALSRELKISRTPVRKAIAMLTADGFVENLDYRGAVVKNSKVTKDNYIEILDIVGLFLKHTVHRIENKKIRFDQRIIAPKKLELEWQVQNGNKKAYQKYCRAVILELILLLKNEYYQQILVDFFDRIDQFADSEVRSILESSGPELVSKLSELTYAIEVGNYSEAIMLIDEMTEFQILSAYR</sequence>
<reference evidence="5 6" key="1">
    <citation type="journal article" date="2015" name="Genome Biol. Evol.">
        <title>Comparative Genomics of Listeria Sensu Lato: Genus-Wide Differences in Evolutionary Dynamics and the Progressive Gain of Complex, Potentially Pathogenicity-Related Traits through Lateral Gene Transfer.</title>
        <authorList>
            <person name="Chiara M."/>
            <person name="Caruso M."/>
            <person name="D'Erchia A.M."/>
            <person name="Manzari C."/>
            <person name="Fraccalvieri R."/>
            <person name="Goffredo E."/>
            <person name="Latorre L."/>
            <person name="Miccolupo A."/>
            <person name="Padalino I."/>
            <person name="Santagada G."/>
            <person name="Chiocco D."/>
            <person name="Pesole G."/>
            <person name="Horner D.S."/>
            <person name="Parisi A."/>
        </authorList>
    </citation>
    <scope>NUCLEOTIDE SEQUENCE [LARGE SCALE GENOMIC DNA]</scope>
    <source>
        <strain evidence="5 6">1991</strain>
    </source>
</reference>
<dbReference type="PANTHER" id="PTHR43537">
    <property type="entry name" value="TRANSCRIPTIONAL REGULATOR, GNTR FAMILY"/>
    <property type="match status" value="1"/>
</dbReference>
<evidence type="ECO:0000259" key="4">
    <source>
        <dbReference type="PROSITE" id="PS50949"/>
    </source>
</evidence>
<evidence type="ECO:0000256" key="1">
    <source>
        <dbReference type="ARBA" id="ARBA00023015"/>
    </source>
</evidence>
<comment type="caution">
    <text evidence="5">The sequence shown here is derived from an EMBL/GenBank/DDBJ whole genome shotgun (WGS) entry which is preliminary data.</text>
</comment>
<dbReference type="PROSITE" id="PS50949">
    <property type="entry name" value="HTH_GNTR"/>
    <property type="match status" value="1"/>
</dbReference>
<feature type="domain" description="HTH gntR-type" evidence="4">
    <location>
        <begin position="7"/>
        <end position="74"/>
    </location>
</feature>
<dbReference type="RefSeq" id="WP_007473807.1">
    <property type="nucleotide sequence ID" value="NZ_KQ130619.1"/>
</dbReference>
<dbReference type="SMART" id="SM00345">
    <property type="entry name" value="HTH_GNTR"/>
    <property type="match status" value="1"/>
</dbReference>
<dbReference type="InterPro" id="IPR036390">
    <property type="entry name" value="WH_DNA-bd_sf"/>
</dbReference>
<dbReference type="Gene3D" id="1.10.10.10">
    <property type="entry name" value="Winged helix-like DNA-binding domain superfamily/Winged helix DNA-binding domain"/>
    <property type="match status" value="1"/>
</dbReference>
<evidence type="ECO:0000313" key="6">
    <source>
        <dbReference type="Proteomes" id="UP000052258"/>
    </source>
</evidence>
<dbReference type="OrthoDB" id="9782299at2"/>
<evidence type="ECO:0000256" key="3">
    <source>
        <dbReference type="ARBA" id="ARBA00023163"/>
    </source>
</evidence>
<evidence type="ECO:0000256" key="2">
    <source>
        <dbReference type="ARBA" id="ARBA00023125"/>
    </source>
</evidence>
<keyword evidence="3" id="KW-0804">Transcription</keyword>